<dbReference type="InterPro" id="IPR035940">
    <property type="entry name" value="CAP_sf"/>
</dbReference>
<evidence type="ECO:0000256" key="2">
    <source>
        <dbReference type="SAM" id="SignalP"/>
    </source>
</evidence>
<sequence length="118" mass="13430">MPAFGPIRRASFFLPALLLILSSPPHAPDTGQIEKRIFDLVNAERARRHSQNMARHRFFSHTDPEGKDTPARKLTHFPGLFSSPGENVLVRGKARSETACRTDDRQRAWPNCEHVFKI</sequence>
<keyword evidence="2" id="KW-0732">Signal</keyword>
<feature type="compositionally biased region" description="Basic residues" evidence="1">
    <location>
        <begin position="49"/>
        <end position="59"/>
    </location>
</feature>
<reference evidence="3 4" key="1">
    <citation type="journal article" date="2016" name="Nat. Commun.">
        <title>Thousands of microbial genomes shed light on interconnected biogeochemical processes in an aquifer system.</title>
        <authorList>
            <person name="Anantharaman K."/>
            <person name="Brown C.T."/>
            <person name="Hug L.A."/>
            <person name="Sharon I."/>
            <person name="Castelle C.J."/>
            <person name="Probst A.J."/>
            <person name="Thomas B.C."/>
            <person name="Singh A."/>
            <person name="Wilkins M.J."/>
            <person name="Karaoz U."/>
            <person name="Brodie E.L."/>
            <person name="Williams K.H."/>
            <person name="Hubbard S.S."/>
            <person name="Banfield J.F."/>
        </authorList>
    </citation>
    <scope>NUCLEOTIDE SEQUENCE [LARGE SCALE GENOMIC DNA]</scope>
    <source>
        <strain evidence="4">RIFCSPLOWO2_12_FULL_64_10</strain>
    </source>
</reference>
<dbReference type="AlphaFoldDB" id="A0A1F6D3F7"/>
<accession>A0A1F6D3F7</accession>
<name>A0A1F6D3F7_HANXR</name>
<feature type="compositionally biased region" description="Basic and acidic residues" evidence="1">
    <location>
        <begin position="60"/>
        <end position="71"/>
    </location>
</feature>
<feature type="chain" id="PRO_5009523664" evidence="2">
    <location>
        <begin position="28"/>
        <end position="118"/>
    </location>
</feature>
<feature type="region of interest" description="Disordered" evidence="1">
    <location>
        <begin position="49"/>
        <end position="72"/>
    </location>
</feature>
<comment type="caution">
    <text evidence="3">The sequence shown here is derived from an EMBL/GenBank/DDBJ whole genome shotgun (WGS) entry which is preliminary data.</text>
</comment>
<evidence type="ECO:0000256" key="1">
    <source>
        <dbReference type="SAM" id="MobiDB-lite"/>
    </source>
</evidence>
<gene>
    <name evidence="3" type="ORF">A3F84_00720</name>
</gene>
<dbReference type="Proteomes" id="UP000178606">
    <property type="component" value="Unassembled WGS sequence"/>
</dbReference>
<feature type="signal peptide" evidence="2">
    <location>
        <begin position="1"/>
        <end position="27"/>
    </location>
</feature>
<proteinExistence type="predicted"/>
<evidence type="ECO:0000313" key="3">
    <source>
        <dbReference type="EMBL" id="OGG55959.1"/>
    </source>
</evidence>
<organism evidence="3 4">
    <name type="scientific">Handelsmanbacteria sp. (strain RIFCSPLOWO2_12_FULL_64_10)</name>
    <dbReference type="NCBI Taxonomy" id="1817868"/>
    <lineage>
        <taxon>Bacteria</taxon>
        <taxon>Candidatus Handelsmaniibacteriota</taxon>
    </lineage>
</organism>
<protein>
    <submittedName>
        <fullName evidence="3">Uncharacterized protein</fullName>
    </submittedName>
</protein>
<evidence type="ECO:0000313" key="4">
    <source>
        <dbReference type="Proteomes" id="UP000178606"/>
    </source>
</evidence>
<dbReference type="EMBL" id="MFKF01000054">
    <property type="protein sequence ID" value="OGG55959.1"/>
    <property type="molecule type" value="Genomic_DNA"/>
</dbReference>
<dbReference type="Gene3D" id="3.40.33.10">
    <property type="entry name" value="CAP"/>
    <property type="match status" value="1"/>
</dbReference>